<dbReference type="Ensembl" id="ENSCMIT00000034001.1">
    <property type="protein sequence ID" value="ENSCMIP00000033495.1"/>
    <property type="gene ID" value="ENSCMIG00000014289.1"/>
</dbReference>
<accession>A0A4W3JN49</accession>
<keyword evidence="2" id="KW-1185">Reference proteome</keyword>
<organism evidence="1 2">
    <name type="scientific">Callorhinchus milii</name>
    <name type="common">Ghost shark</name>
    <dbReference type="NCBI Taxonomy" id="7868"/>
    <lineage>
        <taxon>Eukaryota</taxon>
        <taxon>Metazoa</taxon>
        <taxon>Chordata</taxon>
        <taxon>Craniata</taxon>
        <taxon>Vertebrata</taxon>
        <taxon>Chondrichthyes</taxon>
        <taxon>Holocephali</taxon>
        <taxon>Chimaeriformes</taxon>
        <taxon>Callorhinchidae</taxon>
        <taxon>Callorhinchus</taxon>
    </lineage>
</organism>
<reference evidence="2" key="1">
    <citation type="journal article" date="2006" name="Science">
        <title>Ancient noncoding elements conserved in the human genome.</title>
        <authorList>
            <person name="Venkatesh B."/>
            <person name="Kirkness E.F."/>
            <person name="Loh Y.H."/>
            <person name="Halpern A.L."/>
            <person name="Lee A.P."/>
            <person name="Johnson J."/>
            <person name="Dandona N."/>
            <person name="Viswanathan L.D."/>
            <person name="Tay A."/>
            <person name="Venter J.C."/>
            <person name="Strausberg R.L."/>
            <person name="Brenner S."/>
        </authorList>
    </citation>
    <scope>NUCLEOTIDE SEQUENCE [LARGE SCALE GENOMIC DNA]</scope>
</reference>
<dbReference type="AlphaFoldDB" id="A0A4W3JN49"/>
<reference evidence="2" key="2">
    <citation type="journal article" date="2007" name="PLoS Biol.">
        <title>Survey sequencing and comparative analysis of the elephant shark (Callorhinchus milii) genome.</title>
        <authorList>
            <person name="Venkatesh B."/>
            <person name="Kirkness E.F."/>
            <person name="Loh Y.H."/>
            <person name="Halpern A.L."/>
            <person name="Lee A.P."/>
            <person name="Johnson J."/>
            <person name="Dandona N."/>
            <person name="Viswanathan L.D."/>
            <person name="Tay A."/>
            <person name="Venter J.C."/>
            <person name="Strausberg R.L."/>
            <person name="Brenner S."/>
        </authorList>
    </citation>
    <scope>NUCLEOTIDE SEQUENCE [LARGE SCALE GENOMIC DNA]</scope>
</reference>
<dbReference type="Proteomes" id="UP000314986">
    <property type="component" value="Unassembled WGS sequence"/>
</dbReference>
<reference evidence="1" key="4">
    <citation type="submission" date="2025-08" db="UniProtKB">
        <authorList>
            <consortium name="Ensembl"/>
        </authorList>
    </citation>
    <scope>IDENTIFICATION</scope>
</reference>
<dbReference type="InParanoid" id="A0A4W3JN49"/>
<name>A0A4W3JN49_CALMI</name>
<reference evidence="1" key="5">
    <citation type="submission" date="2025-09" db="UniProtKB">
        <authorList>
            <consortium name="Ensembl"/>
        </authorList>
    </citation>
    <scope>IDENTIFICATION</scope>
</reference>
<evidence type="ECO:0000313" key="2">
    <source>
        <dbReference type="Proteomes" id="UP000314986"/>
    </source>
</evidence>
<evidence type="ECO:0000313" key="1">
    <source>
        <dbReference type="Ensembl" id="ENSCMIP00000033495.1"/>
    </source>
</evidence>
<protein>
    <submittedName>
        <fullName evidence="1">Uncharacterized protein</fullName>
    </submittedName>
</protein>
<reference evidence="2" key="3">
    <citation type="journal article" date="2014" name="Nature">
        <title>Elephant shark genome provides unique insights into gnathostome evolution.</title>
        <authorList>
            <consortium name="International Elephant Shark Genome Sequencing Consortium"/>
            <person name="Venkatesh B."/>
            <person name="Lee A.P."/>
            <person name="Ravi V."/>
            <person name="Maurya A.K."/>
            <person name="Lian M.M."/>
            <person name="Swann J.B."/>
            <person name="Ohta Y."/>
            <person name="Flajnik M.F."/>
            <person name="Sutoh Y."/>
            <person name="Kasahara M."/>
            <person name="Hoon S."/>
            <person name="Gangu V."/>
            <person name="Roy S.W."/>
            <person name="Irimia M."/>
            <person name="Korzh V."/>
            <person name="Kondrychyn I."/>
            <person name="Lim Z.W."/>
            <person name="Tay B.H."/>
            <person name="Tohari S."/>
            <person name="Kong K.W."/>
            <person name="Ho S."/>
            <person name="Lorente-Galdos B."/>
            <person name="Quilez J."/>
            <person name="Marques-Bonet T."/>
            <person name="Raney B.J."/>
            <person name="Ingham P.W."/>
            <person name="Tay A."/>
            <person name="Hillier L.W."/>
            <person name="Minx P."/>
            <person name="Boehm T."/>
            <person name="Wilson R.K."/>
            <person name="Brenner S."/>
            <person name="Warren W.C."/>
        </authorList>
    </citation>
    <scope>NUCLEOTIDE SEQUENCE [LARGE SCALE GENOMIC DNA]</scope>
</reference>
<sequence length="83" mass="9137">SAHAGERGSRETDSWHSMTESNVYLDASAPTFAHSIRDGCTRWVNHGHQPHKAKFAGGKVHSVRVKLITTWIVSLGEILVTKS</sequence>
<proteinExistence type="predicted"/>